<dbReference type="SUPFAM" id="SSF57603">
    <property type="entry name" value="FnI-like domain"/>
    <property type="match status" value="1"/>
</dbReference>
<dbReference type="InterPro" id="IPR013098">
    <property type="entry name" value="Ig_I-set"/>
</dbReference>
<dbReference type="InterPro" id="IPR003598">
    <property type="entry name" value="Ig_sub2"/>
</dbReference>
<dbReference type="InterPro" id="IPR001611">
    <property type="entry name" value="Leu-rich_rpt"/>
</dbReference>
<feature type="non-terminal residue" evidence="10">
    <location>
        <position position="1555"/>
    </location>
</feature>
<dbReference type="PANTHER" id="PTHR11475:SF58">
    <property type="entry name" value="PEROXIDASIN"/>
    <property type="match status" value="1"/>
</dbReference>
<keyword evidence="11" id="KW-1185">Reference proteome</keyword>
<dbReference type="InterPro" id="IPR003599">
    <property type="entry name" value="Ig_sub"/>
</dbReference>
<dbReference type="SUPFAM" id="SSF48113">
    <property type="entry name" value="Heme-dependent peroxidases"/>
    <property type="match status" value="1"/>
</dbReference>
<feature type="domain" description="Ig-like" evidence="9">
    <location>
        <begin position="300"/>
        <end position="384"/>
    </location>
</feature>
<evidence type="ECO:0000313" key="10">
    <source>
        <dbReference type="EMBL" id="WAR22957.1"/>
    </source>
</evidence>
<keyword evidence="4" id="KW-1015">Disulfide bond</keyword>
<feature type="compositionally biased region" description="Polar residues" evidence="7">
    <location>
        <begin position="244"/>
        <end position="253"/>
    </location>
</feature>
<dbReference type="PROSITE" id="PS50835">
    <property type="entry name" value="IG_LIKE"/>
    <property type="match status" value="4"/>
</dbReference>
<sequence>DLRFNVIRNIPRGAFRDAPRLDTLYLFKNKIREIRPDAFRHLQRLEQLFLHSNNIERISGDLFRHNDKLKRLRLDSNPLLCDCELLWLARLVKQNQAEMQATGTCAAPPGLQGRDLADIDVSQLNCSTYTDHGAAGTGLRDNRIPDNSFGLGSSHNGQQQDFPVITSEPTDVQINEGNTAYFTCRATGTPNPEIIWVKNNEIVDTRRDTRYHILDDGTLMIEDARDADRGRYECIARNSAGEARTNSVELTMSQQHHQHHNQQNHIERPGQENSVHDAGRESQIQRHEERQSQRVSNVAPTFLTRPSDIQAAQGDNVDFPCSASGFPQPEITWTLNGRAVRLTTRISLIGGGLHIVSVSSGDQGEYRCRVENAEGLITASARLSVQVRPHFVLRPVDSILTEGGTAVFQCDAMGEPAPLISWYKNNQPIPNNGRFSILDSGRTLRITQVERSDRDVYVCRAESAAGRMEAQALLEVSSESAPRFDPREADEMRVEEGEDVIMDCVADGQPSPNFRWIKDGTTLRNSRKYLVEGSTLTIRRAVQSDEGLYECFAENTLGFARHSIRLQVNEAVYHPGDEFVNNAIQTATDRVDAAINSTRAELFETGRRHSVQELLSLFRYPSADSLQLARAEEIFEETLEIIHRHVAEGHAYNLSGSELTYQEIVSPAHLNLIANMSGCFRRTLPQKCTNMCFHKKYRTLDGTCNNLQHPSWGSANSALQRLLPPHYENGFNAPKGWTRGRLYNGVHLPSPRLVSSLMMSTEVVSTDHSETHMLMQWGQFIDHDIDLTPQSVSQHIFNDGRRCNETCENSFPCFPIPVPPSDQRVHGQSCLGFHRSSATCNTGTTSIFFKTFAHRQQLNALTSYIDGSQIYGSSDDLAERLRDINHDEGLLLVGSLSQQGKRLLPYDFTGIIGPADCQIESGKRYIPCFLTGDSRANEHLGLTAMHTIWMREHNRIASDLKDMNPHWDGNMLYHEARKIVGALIQHITYTEWLPKIIGPEGMKMLGEYKGYDPTLDASVTNEFATAAMRFGHSLVQPMLFRLNSSFQPIPEGNIALHKAFFSPYRLVEEGGIDPILRGFFSQGAKMRMPHEIMNTELTERLFSLANRIGQDLASLNIQRGRDHGLPFYNEYRKMLNLSEARSFDDLQGEVQDKETRDSLQLLYRHVDNIDLFVGGMAETPLPGSKIGPTFTNILVDQFRRLRDADRFWYENPMVFKPDQVVQLRQSSLARVICDNSDAITQVQRDVFSMVTSRDEYLSCRDIPQVDLKMWSDCCMDCGKSGDFGSITNHFRPRRTTEFSYQSDNPNYGGSSASLDQFRSSVYSKHEVDQKMHDMEVRMREMETLMHGMEHSVKKMKRNMRTMMSHAAKDMFCMDEGGEKHAHGSKWTPDDCTVCRCKMAKSKCKTIPCPTPNCPFPKKMPGKCCMEEHHLLGPRRAAGVLDSTFLDRVVQRASWTALSWTASCSGRPGQHFLGPLRAAGGLQLLLRSRRNITFLDRVVQRASWTALSWTASCSGRVTTVVEVQEEHHLLGPRRAAGVLNSTFLDRVVQRAGNNCC</sequence>
<evidence type="ECO:0000256" key="3">
    <source>
        <dbReference type="ARBA" id="ARBA00022737"/>
    </source>
</evidence>
<evidence type="ECO:0000256" key="1">
    <source>
        <dbReference type="ARBA" id="ARBA00022614"/>
    </source>
</evidence>
<dbReference type="InterPro" id="IPR019791">
    <property type="entry name" value="Haem_peroxidase_animal"/>
</dbReference>
<keyword evidence="2" id="KW-0732">Signal</keyword>
<evidence type="ECO:0000313" key="11">
    <source>
        <dbReference type="Proteomes" id="UP001164746"/>
    </source>
</evidence>
<dbReference type="PROSITE" id="PS51450">
    <property type="entry name" value="LRR"/>
    <property type="match status" value="1"/>
</dbReference>
<dbReference type="Pfam" id="PF00093">
    <property type="entry name" value="VWC"/>
    <property type="match status" value="1"/>
</dbReference>
<dbReference type="Pfam" id="PF13855">
    <property type="entry name" value="LRR_8"/>
    <property type="match status" value="1"/>
</dbReference>
<dbReference type="Gene3D" id="6.20.200.20">
    <property type="match status" value="1"/>
</dbReference>
<dbReference type="PROSITE" id="PS50184">
    <property type="entry name" value="VWFC_2"/>
    <property type="match status" value="1"/>
</dbReference>
<dbReference type="SMART" id="SM00408">
    <property type="entry name" value="IGc2"/>
    <property type="match status" value="4"/>
</dbReference>
<evidence type="ECO:0000256" key="6">
    <source>
        <dbReference type="ARBA" id="ARBA00023319"/>
    </source>
</evidence>
<feature type="region of interest" description="Disordered" evidence="7">
    <location>
        <begin position="240"/>
        <end position="298"/>
    </location>
</feature>
<dbReference type="Proteomes" id="UP001164746">
    <property type="component" value="Chromosome 13"/>
</dbReference>
<reference evidence="10" key="1">
    <citation type="submission" date="2022-11" db="EMBL/GenBank/DDBJ databases">
        <title>Centuries of genome instability and evolution in soft-shell clam transmissible cancer (bioRxiv).</title>
        <authorList>
            <person name="Hart S.F.M."/>
            <person name="Yonemitsu M.A."/>
            <person name="Giersch R.M."/>
            <person name="Beal B.F."/>
            <person name="Arriagada G."/>
            <person name="Davis B.W."/>
            <person name="Ostrander E.A."/>
            <person name="Goff S.P."/>
            <person name="Metzger M.J."/>
        </authorList>
    </citation>
    <scope>NUCLEOTIDE SEQUENCE</scope>
    <source>
        <strain evidence="10">MELC-2E11</strain>
        <tissue evidence="10">Siphon/mantle</tissue>
    </source>
</reference>
<keyword evidence="6" id="KW-0393">Immunoglobulin domain</keyword>
<evidence type="ECO:0000256" key="7">
    <source>
        <dbReference type="SAM" id="MobiDB-lite"/>
    </source>
</evidence>
<dbReference type="Gene3D" id="3.80.10.10">
    <property type="entry name" value="Ribonuclease Inhibitor"/>
    <property type="match status" value="1"/>
</dbReference>
<dbReference type="Gene3D" id="2.60.40.10">
    <property type="entry name" value="Immunoglobulins"/>
    <property type="match status" value="4"/>
</dbReference>
<dbReference type="PROSITE" id="PS50292">
    <property type="entry name" value="PEROXIDASE_3"/>
    <property type="match status" value="1"/>
</dbReference>
<accession>A0ABY7FLE4</accession>
<dbReference type="InterPro" id="IPR037120">
    <property type="entry name" value="Haem_peroxidase_sf_animal"/>
</dbReference>
<evidence type="ECO:0000259" key="9">
    <source>
        <dbReference type="PROSITE" id="PS50835"/>
    </source>
</evidence>
<evidence type="ECO:0000256" key="2">
    <source>
        <dbReference type="ARBA" id="ARBA00022729"/>
    </source>
</evidence>
<dbReference type="SMART" id="SM00214">
    <property type="entry name" value="VWC"/>
    <property type="match status" value="1"/>
</dbReference>
<name>A0ABY7FLE4_MYAAR</name>
<organism evidence="10 11">
    <name type="scientific">Mya arenaria</name>
    <name type="common">Soft-shell clam</name>
    <dbReference type="NCBI Taxonomy" id="6604"/>
    <lineage>
        <taxon>Eukaryota</taxon>
        <taxon>Metazoa</taxon>
        <taxon>Spiralia</taxon>
        <taxon>Lophotrochozoa</taxon>
        <taxon>Mollusca</taxon>
        <taxon>Bivalvia</taxon>
        <taxon>Autobranchia</taxon>
        <taxon>Heteroconchia</taxon>
        <taxon>Euheterodonta</taxon>
        <taxon>Imparidentia</taxon>
        <taxon>Neoheterodontei</taxon>
        <taxon>Myida</taxon>
        <taxon>Myoidea</taxon>
        <taxon>Myidae</taxon>
        <taxon>Mya</taxon>
    </lineage>
</organism>
<dbReference type="EMBL" id="CP111024">
    <property type="protein sequence ID" value="WAR22957.1"/>
    <property type="molecule type" value="Genomic_DNA"/>
</dbReference>
<proteinExistence type="predicted"/>
<dbReference type="InterPro" id="IPR007110">
    <property type="entry name" value="Ig-like_dom"/>
</dbReference>
<dbReference type="InterPro" id="IPR032675">
    <property type="entry name" value="LRR_dom_sf"/>
</dbReference>
<dbReference type="InterPro" id="IPR036179">
    <property type="entry name" value="Ig-like_dom_sf"/>
</dbReference>
<dbReference type="SMART" id="SM00409">
    <property type="entry name" value="IG"/>
    <property type="match status" value="4"/>
</dbReference>
<dbReference type="InterPro" id="IPR013783">
    <property type="entry name" value="Ig-like_fold"/>
</dbReference>
<dbReference type="SMART" id="SM00369">
    <property type="entry name" value="LRR_TYP"/>
    <property type="match status" value="2"/>
</dbReference>
<dbReference type="InterPro" id="IPR001007">
    <property type="entry name" value="VWF_dom"/>
</dbReference>
<dbReference type="InterPro" id="IPR010255">
    <property type="entry name" value="Haem_peroxidase_sf"/>
</dbReference>
<feature type="domain" description="Ig-like" evidence="9">
    <location>
        <begin position="482"/>
        <end position="567"/>
    </location>
</feature>
<protein>
    <submittedName>
        <fullName evidence="10">PXDN-like protein</fullName>
    </submittedName>
</protein>
<feature type="domain" description="Ig-like" evidence="9">
    <location>
        <begin position="389"/>
        <end position="475"/>
    </location>
</feature>
<dbReference type="InterPro" id="IPR003591">
    <property type="entry name" value="Leu-rich_rpt_typical-subtyp"/>
</dbReference>
<dbReference type="SUPFAM" id="SSF48726">
    <property type="entry name" value="Immunoglobulin"/>
    <property type="match status" value="4"/>
</dbReference>
<dbReference type="PANTHER" id="PTHR11475">
    <property type="entry name" value="OXIDASE/PEROXIDASE"/>
    <property type="match status" value="1"/>
</dbReference>
<dbReference type="SUPFAM" id="SSF52058">
    <property type="entry name" value="L domain-like"/>
    <property type="match status" value="1"/>
</dbReference>
<evidence type="ECO:0000256" key="4">
    <source>
        <dbReference type="ARBA" id="ARBA00023157"/>
    </source>
</evidence>
<dbReference type="InterPro" id="IPR000483">
    <property type="entry name" value="Cys-rich_flank_reg_C"/>
</dbReference>
<gene>
    <name evidence="10" type="ORF">MAR_036626</name>
</gene>
<evidence type="ECO:0000256" key="5">
    <source>
        <dbReference type="ARBA" id="ARBA00023180"/>
    </source>
</evidence>
<keyword evidence="1" id="KW-0433">Leucine-rich repeat</keyword>
<dbReference type="SMART" id="SM00082">
    <property type="entry name" value="LRRCT"/>
    <property type="match status" value="1"/>
</dbReference>
<keyword evidence="5" id="KW-0325">Glycoprotein</keyword>
<feature type="domain" description="VWFC" evidence="8">
    <location>
        <begin position="1370"/>
        <end position="1424"/>
    </location>
</feature>
<dbReference type="PRINTS" id="PR00457">
    <property type="entry name" value="ANPEROXIDASE"/>
</dbReference>
<dbReference type="Pfam" id="PF03098">
    <property type="entry name" value="An_peroxidase"/>
    <property type="match status" value="1"/>
</dbReference>
<dbReference type="Gene3D" id="1.10.640.10">
    <property type="entry name" value="Haem peroxidase domain superfamily, animal type"/>
    <property type="match status" value="1"/>
</dbReference>
<feature type="compositionally biased region" description="Basic and acidic residues" evidence="7">
    <location>
        <begin position="265"/>
        <end position="292"/>
    </location>
</feature>
<feature type="domain" description="Ig-like" evidence="9">
    <location>
        <begin position="163"/>
        <end position="251"/>
    </location>
</feature>
<keyword evidence="3" id="KW-0677">Repeat</keyword>
<evidence type="ECO:0000259" key="8">
    <source>
        <dbReference type="PROSITE" id="PS50184"/>
    </source>
</evidence>
<dbReference type="Pfam" id="PF07679">
    <property type="entry name" value="I-set"/>
    <property type="match status" value="4"/>
</dbReference>